<evidence type="ECO:0000313" key="2">
    <source>
        <dbReference type="WBParaSite" id="jg6234"/>
    </source>
</evidence>
<protein>
    <submittedName>
        <fullName evidence="2">ISXO2-like transposase domain-containing protein</fullName>
    </submittedName>
</protein>
<accession>A0A915EFV0</accession>
<name>A0A915EFV0_9BILA</name>
<proteinExistence type="predicted"/>
<keyword evidence="1" id="KW-1185">Reference proteome</keyword>
<reference evidence="2" key="1">
    <citation type="submission" date="2022-11" db="UniProtKB">
        <authorList>
            <consortium name="WormBaseParasite"/>
        </authorList>
    </citation>
    <scope>IDENTIFICATION</scope>
</reference>
<dbReference type="Proteomes" id="UP000887574">
    <property type="component" value="Unplaced"/>
</dbReference>
<evidence type="ECO:0000313" key="1">
    <source>
        <dbReference type="Proteomes" id="UP000887574"/>
    </source>
</evidence>
<sequence>MSASTSPISTQTVETTWQKFKLRHKYEYGTHRSVFRSYISDFVWRRKFKGVDIMFHLWLQIVLLYACE</sequence>
<dbReference type="AlphaFoldDB" id="A0A915EFV0"/>
<organism evidence="1 2">
    <name type="scientific">Ditylenchus dipsaci</name>
    <dbReference type="NCBI Taxonomy" id="166011"/>
    <lineage>
        <taxon>Eukaryota</taxon>
        <taxon>Metazoa</taxon>
        <taxon>Ecdysozoa</taxon>
        <taxon>Nematoda</taxon>
        <taxon>Chromadorea</taxon>
        <taxon>Rhabditida</taxon>
        <taxon>Tylenchina</taxon>
        <taxon>Tylenchomorpha</taxon>
        <taxon>Sphaerularioidea</taxon>
        <taxon>Anguinidae</taxon>
        <taxon>Anguininae</taxon>
        <taxon>Ditylenchus</taxon>
    </lineage>
</organism>
<dbReference type="WBParaSite" id="jg6234">
    <property type="protein sequence ID" value="jg6234"/>
    <property type="gene ID" value="jg6234"/>
</dbReference>